<dbReference type="Pfam" id="PF07238">
    <property type="entry name" value="PilZ"/>
    <property type="match status" value="1"/>
</dbReference>
<dbReference type="GO" id="GO:0035438">
    <property type="term" value="F:cyclic-di-GMP binding"/>
    <property type="evidence" value="ECO:0007669"/>
    <property type="project" value="InterPro"/>
</dbReference>
<evidence type="ECO:0000259" key="1">
    <source>
        <dbReference type="Pfam" id="PF07238"/>
    </source>
</evidence>
<organism evidence="2">
    <name type="scientific">uncultured Pleomorphomonas sp</name>
    <dbReference type="NCBI Taxonomy" id="442121"/>
    <lineage>
        <taxon>Bacteria</taxon>
        <taxon>Pseudomonadati</taxon>
        <taxon>Pseudomonadota</taxon>
        <taxon>Alphaproteobacteria</taxon>
        <taxon>Hyphomicrobiales</taxon>
        <taxon>Pleomorphomonadaceae</taxon>
        <taxon>Pleomorphomonas</taxon>
        <taxon>environmental samples</taxon>
    </lineage>
</organism>
<dbReference type="RefSeq" id="WP_288196853.1">
    <property type="nucleotide sequence ID" value="NZ_LT608334.1"/>
</dbReference>
<proteinExistence type="predicted"/>
<name>A0A212LH43_9HYPH</name>
<dbReference type="EMBL" id="FMJD01000008">
    <property type="protein sequence ID" value="SCM76787.1"/>
    <property type="molecule type" value="Genomic_DNA"/>
</dbReference>
<dbReference type="InterPro" id="IPR009875">
    <property type="entry name" value="PilZ_domain"/>
</dbReference>
<gene>
    <name evidence="2" type="ORF">KL86PLE_40592</name>
</gene>
<sequence>MSRPSAPDPELFDLFRRMRHPAVHSFEGRREPRHNCNRVAALNRDGLPAPIGCVIENLSASGCRLRLTARVVLAPEDAVSMFIPSCRRMATGRVVWQRGDEIGITLDAKPETGRTRPESWASDLMLAAPDGRSPRCRGVSAGSGGRASCAASSRAGWCRNR</sequence>
<feature type="domain" description="PilZ" evidence="1">
    <location>
        <begin position="29"/>
        <end position="106"/>
    </location>
</feature>
<dbReference type="SUPFAM" id="SSF141371">
    <property type="entry name" value="PilZ domain-like"/>
    <property type="match status" value="1"/>
</dbReference>
<protein>
    <recommendedName>
        <fullName evidence="1">PilZ domain-containing protein</fullName>
    </recommendedName>
</protein>
<accession>A0A212LH43</accession>
<reference evidence="2" key="1">
    <citation type="submission" date="2016-08" db="EMBL/GenBank/DDBJ databases">
        <authorList>
            <person name="Seilhamer J.J."/>
        </authorList>
    </citation>
    <scope>NUCLEOTIDE SEQUENCE</scope>
    <source>
        <strain evidence="2">86</strain>
    </source>
</reference>
<dbReference type="Gene3D" id="2.40.10.220">
    <property type="entry name" value="predicted glycosyltransferase like domains"/>
    <property type="match status" value="1"/>
</dbReference>
<evidence type="ECO:0000313" key="2">
    <source>
        <dbReference type="EMBL" id="SCM76787.1"/>
    </source>
</evidence>
<dbReference type="AlphaFoldDB" id="A0A212LH43"/>